<feature type="compositionally biased region" description="Polar residues" evidence="1">
    <location>
        <begin position="64"/>
        <end position="76"/>
    </location>
</feature>
<sequence>MGNQNGRGTPGSDRRSCRTNSSFSGSFTSSQTYMSSNDFTMTPMSSVGGSLGNSRSGSRDGIQTLDQSYHDSSSGVVSDAPPSYPPLTSFQDQEPPEEYTPDYAKISAGKSQKHRRERDRAEREAHAQHDYVEYTDQGHEYYIYDNSHHERAPQQYRLDPRVGQASNSKNHGYHEPPAYATPYATQVVYPDIHSAQYGDIYDADLEDTERMIRSGVKKKRSRHSQFDRLPDDVIVKIFANLSSDELSRCSLVNRRWYNLAWEPSLWKTIKLSNVELPIDKALRSLTKRLSYDTPTVCVMVEKIVLNGCDKLTDKGLHYIAKRCVELRHLELQGCTTISNRAIFEVVSRCVNLEYLNLQGCSSITCISLTPEAAMQTTQNGRQIFLRHLDMTDCYDLEDAGLQIIASHCTKIQHLYLRRCVRITDLGIQYVASYCSNLREFSVSDCRKITDFGMRELSKLENNLRYLSVAKCDKVSDVGIKYIAKHCKKLRYLNVRGCEAVSDDSLDLLAQNCTRLKSLDVGKCDITDEGLHILANFCSHLRKLSLKSCDAITNDGILAIAKTCKGLQQLNIQDCHVTVDAYKAVKKHCKKCIIEHTNPGFY</sequence>
<dbReference type="InterPro" id="IPR057207">
    <property type="entry name" value="FBXL15_LRR"/>
</dbReference>
<evidence type="ECO:0000313" key="2">
    <source>
        <dbReference type="EMBL" id="CAH1772716.1"/>
    </source>
</evidence>
<dbReference type="EMBL" id="CAIIXF020000001">
    <property type="protein sequence ID" value="CAH1772716.1"/>
    <property type="molecule type" value="Genomic_DNA"/>
</dbReference>
<dbReference type="InterPro" id="IPR001810">
    <property type="entry name" value="F-box_dom"/>
</dbReference>
<dbReference type="GO" id="GO:0031146">
    <property type="term" value="P:SCF-dependent proteasomal ubiquitin-dependent protein catabolic process"/>
    <property type="evidence" value="ECO:0007669"/>
    <property type="project" value="TreeGrafter"/>
</dbReference>
<comment type="caution">
    <text evidence="2">The sequence shown here is derived from an EMBL/GenBank/DDBJ whole genome shotgun (WGS) entry which is preliminary data.</text>
</comment>
<feature type="compositionally biased region" description="Basic and acidic residues" evidence="1">
    <location>
        <begin position="118"/>
        <end position="134"/>
    </location>
</feature>
<feature type="compositionally biased region" description="Polar residues" evidence="1">
    <location>
        <begin position="31"/>
        <end position="44"/>
    </location>
</feature>
<dbReference type="AlphaFoldDB" id="A0A8J1UXC0"/>
<feature type="region of interest" description="Disordered" evidence="1">
    <location>
        <begin position="1"/>
        <end position="134"/>
    </location>
</feature>
<proteinExistence type="predicted"/>
<dbReference type="FunFam" id="3.80.10.10:FF:000122">
    <property type="entry name" value="F-box/LRR-repeat protein 7 isoform X1"/>
    <property type="match status" value="1"/>
</dbReference>
<dbReference type="PANTHER" id="PTHR13318">
    <property type="entry name" value="PARTNER OF PAIRED, ISOFORM B-RELATED"/>
    <property type="match status" value="1"/>
</dbReference>
<protein>
    <submittedName>
        <fullName evidence="2">Uncharacterized protein</fullName>
    </submittedName>
</protein>
<dbReference type="InterPro" id="IPR006553">
    <property type="entry name" value="Leu-rich_rpt_Cys-con_subtyp"/>
</dbReference>
<organism evidence="2 3">
    <name type="scientific">Owenia fusiformis</name>
    <name type="common">Polychaete worm</name>
    <dbReference type="NCBI Taxonomy" id="6347"/>
    <lineage>
        <taxon>Eukaryota</taxon>
        <taxon>Metazoa</taxon>
        <taxon>Spiralia</taxon>
        <taxon>Lophotrochozoa</taxon>
        <taxon>Annelida</taxon>
        <taxon>Polychaeta</taxon>
        <taxon>Sedentaria</taxon>
        <taxon>Canalipalpata</taxon>
        <taxon>Sabellida</taxon>
        <taxon>Oweniida</taxon>
        <taxon>Oweniidae</taxon>
        <taxon>Owenia</taxon>
    </lineage>
</organism>
<evidence type="ECO:0000256" key="1">
    <source>
        <dbReference type="SAM" id="MobiDB-lite"/>
    </source>
</evidence>
<gene>
    <name evidence="2" type="ORF">OFUS_LOCUS432</name>
</gene>
<dbReference type="Pfam" id="PF12937">
    <property type="entry name" value="F-box-like"/>
    <property type="match status" value="1"/>
</dbReference>
<dbReference type="PROSITE" id="PS50181">
    <property type="entry name" value="FBOX"/>
    <property type="match status" value="1"/>
</dbReference>
<dbReference type="SUPFAM" id="SSF52047">
    <property type="entry name" value="RNI-like"/>
    <property type="match status" value="1"/>
</dbReference>
<evidence type="ECO:0000313" key="3">
    <source>
        <dbReference type="Proteomes" id="UP000749559"/>
    </source>
</evidence>
<dbReference type="GO" id="GO:0019005">
    <property type="term" value="C:SCF ubiquitin ligase complex"/>
    <property type="evidence" value="ECO:0007669"/>
    <property type="project" value="TreeGrafter"/>
</dbReference>
<dbReference type="OrthoDB" id="423607at2759"/>
<name>A0A8J1UXC0_OWEFU</name>
<dbReference type="PANTHER" id="PTHR13318:SF50">
    <property type="entry name" value="F-BOX_LRR-REPEAT PROTEIN 7"/>
    <property type="match status" value="1"/>
</dbReference>
<reference evidence="2" key="1">
    <citation type="submission" date="2022-03" db="EMBL/GenBank/DDBJ databases">
        <authorList>
            <person name="Martin C."/>
        </authorList>
    </citation>
    <scope>NUCLEOTIDE SEQUENCE</scope>
</reference>
<feature type="compositionally biased region" description="Low complexity" evidence="1">
    <location>
        <begin position="21"/>
        <end position="30"/>
    </location>
</feature>
<dbReference type="InterPro" id="IPR032675">
    <property type="entry name" value="LRR_dom_sf"/>
</dbReference>
<dbReference type="CDD" id="cd22120">
    <property type="entry name" value="F-box_FBXL7"/>
    <property type="match status" value="1"/>
</dbReference>
<keyword evidence="3" id="KW-1185">Reference proteome</keyword>
<dbReference type="Gene3D" id="3.80.10.10">
    <property type="entry name" value="Ribonuclease Inhibitor"/>
    <property type="match status" value="2"/>
</dbReference>
<dbReference type="SMART" id="SM00256">
    <property type="entry name" value="FBOX"/>
    <property type="match status" value="1"/>
</dbReference>
<dbReference type="Proteomes" id="UP000749559">
    <property type="component" value="Unassembled WGS sequence"/>
</dbReference>
<accession>A0A8J1UXC0</accession>
<dbReference type="SMART" id="SM00367">
    <property type="entry name" value="LRR_CC"/>
    <property type="match status" value="10"/>
</dbReference>
<dbReference type="Pfam" id="PF25372">
    <property type="entry name" value="DUF7885"/>
    <property type="match status" value="2"/>
</dbReference>
<feature type="compositionally biased region" description="Low complexity" evidence="1">
    <location>
        <begin position="45"/>
        <end position="61"/>
    </location>
</feature>